<sequence length="62" mass="7016">MRVGSWMGMCVTGTSEKQFLPLRGRMTTQNDCGNKVETNCNSKDNYNDDCEDKCWGSSLRSE</sequence>
<evidence type="ECO:0000313" key="1">
    <source>
        <dbReference type="EMBL" id="GGA55396.1"/>
    </source>
</evidence>
<reference evidence="1" key="2">
    <citation type="submission" date="2020-09" db="EMBL/GenBank/DDBJ databases">
        <authorList>
            <person name="Sun Q."/>
            <person name="Zhou Y."/>
        </authorList>
    </citation>
    <scope>NUCLEOTIDE SEQUENCE</scope>
    <source>
        <strain evidence="1">CGMCC 1.15447</strain>
    </source>
</reference>
<gene>
    <name evidence="1" type="ORF">GCM10011507_03330</name>
</gene>
<accession>A0A916VZG1</accession>
<evidence type="ECO:0000313" key="2">
    <source>
        <dbReference type="Proteomes" id="UP000648801"/>
    </source>
</evidence>
<protein>
    <submittedName>
        <fullName evidence="1">Uncharacterized protein</fullName>
    </submittedName>
</protein>
<keyword evidence="2" id="KW-1185">Reference proteome</keyword>
<comment type="caution">
    <text evidence="1">The sequence shown here is derived from an EMBL/GenBank/DDBJ whole genome shotgun (WGS) entry which is preliminary data.</text>
</comment>
<proteinExistence type="predicted"/>
<name>A0A916VZG1_9BACT</name>
<dbReference type="AlphaFoldDB" id="A0A916VZG1"/>
<reference evidence="1" key="1">
    <citation type="journal article" date="2014" name="Int. J. Syst. Evol. Microbiol.">
        <title>Complete genome sequence of Corynebacterium casei LMG S-19264T (=DSM 44701T), isolated from a smear-ripened cheese.</title>
        <authorList>
            <consortium name="US DOE Joint Genome Institute (JGI-PGF)"/>
            <person name="Walter F."/>
            <person name="Albersmeier A."/>
            <person name="Kalinowski J."/>
            <person name="Ruckert C."/>
        </authorList>
    </citation>
    <scope>NUCLEOTIDE SEQUENCE</scope>
    <source>
        <strain evidence="1">CGMCC 1.15447</strain>
    </source>
</reference>
<organism evidence="1 2">
    <name type="scientific">Edaphobacter acidisoli</name>
    <dbReference type="NCBI Taxonomy" id="2040573"/>
    <lineage>
        <taxon>Bacteria</taxon>
        <taxon>Pseudomonadati</taxon>
        <taxon>Acidobacteriota</taxon>
        <taxon>Terriglobia</taxon>
        <taxon>Terriglobales</taxon>
        <taxon>Acidobacteriaceae</taxon>
        <taxon>Edaphobacter</taxon>
    </lineage>
</organism>
<dbReference type="EMBL" id="BMJB01000001">
    <property type="protein sequence ID" value="GGA55396.1"/>
    <property type="molecule type" value="Genomic_DNA"/>
</dbReference>
<dbReference type="Proteomes" id="UP000648801">
    <property type="component" value="Unassembled WGS sequence"/>
</dbReference>